<dbReference type="SUPFAM" id="SSF57701">
    <property type="entry name" value="Zn2/Cys6 DNA-binding domain"/>
    <property type="match status" value="1"/>
</dbReference>
<dbReference type="Proteomes" id="UP000019804">
    <property type="component" value="Unassembled WGS sequence"/>
</dbReference>
<protein>
    <recommendedName>
        <fullName evidence="7">Zn(2)-C6 fungal-type domain-containing protein</fullName>
    </recommendedName>
</protein>
<evidence type="ECO:0000256" key="5">
    <source>
        <dbReference type="ARBA" id="ARBA00023242"/>
    </source>
</evidence>
<keyword evidence="1" id="KW-0479">Metal-binding</keyword>
<feature type="region of interest" description="Disordered" evidence="6">
    <location>
        <begin position="826"/>
        <end position="865"/>
    </location>
</feature>
<dbReference type="OrthoDB" id="5296287at2759"/>
<dbReference type="AlphaFoldDB" id="A0A017SD75"/>
<dbReference type="Pfam" id="PF00172">
    <property type="entry name" value="Zn_clus"/>
    <property type="match status" value="1"/>
</dbReference>
<evidence type="ECO:0000313" key="9">
    <source>
        <dbReference type="Proteomes" id="UP000019804"/>
    </source>
</evidence>
<keyword evidence="5" id="KW-0539">Nucleus</keyword>
<dbReference type="CDD" id="cd00067">
    <property type="entry name" value="GAL4"/>
    <property type="match status" value="1"/>
</dbReference>
<feature type="region of interest" description="Disordered" evidence="6">
    <location>
        <begin position="1"/>
        <end position="60"/>
    </location>
</feature>
<keyword evidence="4" id="KW-0804">Transcription</keyword>
<accession>A0A017SD75</accession>
<gene>
    <name evidence="8" type="ORF">EURHEDRAFT_456915</name>
</gene>
<feature type="domain" description="Zn(2)-C6 fungal-type" evidence="7">
    <location>
        <begin position="66"/>
        <end position="96"/>
    </location>
</feature>
<feature type="region of interest" description="Disordered" evidence="6">
    <location>
        <begin position="615"/>
        <end position="685"/>
    </location>
</feature>
<evidence type="ECO:0000256" key="6">
    <source>
        <dbReference type="SAM" id="MobiDB-lite"/>
    </source>
</evidence>
<feature type="compositionally biased region" description="Low complexity" evidence="6">
    <location>
        <begin position="651"/>
        <end position="663"/>
    </location>
</feature>
<dbReference type="InterPro" id="IPR001138">
    <property type="entry name" value="Zn2Cys6_DnaBD"/>
</dbReference>
<name>A0A017SD75_ASPRC</name>
<dbReference type="STRING" id="1388766.A0A017SD75"/>
<dbReference type="InterPro" id="IPR007219">
    <property type="entry name" value="XnlR_reg_dom"/>
</dbReference>
<dbReference type="GeneID" id="63699511"/>
<dbReference type="PANTHER" id="PTHR47654:SF4">
    <property type="entry name" value="ZN(II)2CYS6 TRANSCRIPTION FACTOR (EUROFUNG)"/>
    <property type="match status" value="1"/>
</dbReference>
<dbReference type="RefSeq" id="XP_040638661.1">
    <property type="nucleotide sequence ID" value="XM_040784387.1"/>
</dbReference>
<dbReference type="SMART" id="SM00066">
    <property type="entry name" value="GAL4"/>
    <property type="match status" value="1"/>
</dbReference>
<dbReference type="CDD" id="cd12148">
    <property type="entry name" value="fungal_TF_MHR"/>
    <property type="match status" value="1"/>
</dbReference>
<keyword evidence="3" id="KW-0238">DNA-binding</keyword>
<dbReference type="InterPro" id="IPR053230">
    <property type="entry name" value="Trans_reg_galc"/>
</dbReference>
<dbReference type="GO" id="GO:0000981">
    <property type="term" value="F:DNA-binding transcription factor activity, RNA polymerase II-specific"/>
    <property type="evidence" value="ECO:0007669"/>
    <property type="project" value="InterPro"/>
</dbReference>
<dbReference type="Pfam" id="PF04082">
    <property type="entry name" value="Fungal_trans"/>
    <property type="match status" value="1"/>
</dbReference>
<dbReference type="PANTHER" id="PTHR47654">
    <property type="entry name" value="ZN(II)2CYS6 TRANSCRIPTION FACTOR (EUROFUNG)-RELATED"/>
    <property type="match status" value="1"/>
</dbReference>
<dbReference type="HOGENOM" id="CLU_011910_0_0_1"/>
<dbReference type="Gene3D" id="4.10.240.10">
    <property type="entry name" value="Zn(2)-C6 fungal-type DNA-binding domain"/>
    <property type="match status" value="1"/>
</dbReference>
<dbReference type="EMBL" id="KK088424">
    <property type="protein sequence ID" value="EYE94973.1"/>
    <property type="molecule type" value="Genomic_DNA"/>
</dbReference>
<feature type="compositionally biased region" description="Basic and acidic residues" evidence="6">
    <location>
        <begin position="854"/>
        <end position="865"/>
    </location>
</feature>
<proteinExistence type="predicted"/>
<keyword evidence="2" id="KW-0805">Transcription regulation</keyword>
<keyword evidence="9" id="KW-1185">Reference proteome</keyword>
<sequence>MNGVPSPSNDIPPPPPAHTTSSRPQHPPFGVAPLGPHPNLKPAKVAIPRKTGGNSGTYRRQRSARACEPCRNRKIKCDGNKPMCRQCVEQKITCMFLDVKRVREQKQLGTLGVKVEKYEELLRELEPDVDIMAAKKIRRALRLDDEYEEGSDTASETSSLGSLDAIDLVEEDLNRNEKTRATGYFGKNSEVAWMQKLENEAKHRSHRGIQDNDPASQCSGGRPDVPISLMSYYLDDLDVPMFHEVDPSAVPSKHLADKYFSAYMLVFHPSFNVVRRKTFTSQYVRFISEPSNIRPPRKWLAVLNMVFAIGCHYCRLTGDDVGDDRDSLTFLARARKLSLTENALFEHSDLQQVQVEFLVAFYMLARGQVNRASKFTNMAFRSALSLGINLRFVDDWTDYAAKEARSRLWWSIYILENSIAGLTGRVSCAGESLSSVPLPVPYDEEYFDRPDVLKLFQDISLRQKYLKPTLFQSDEESRAHGEWLEKCGPSPSSFFFCSVDLVFITQAILNKVYSIEGIRERSGQIEQRIRKYGIKLDNWLSKVPSIYRFTTTGGREALNEDINSLATNGFAGSGDKEREKERSSRERFSLAMHFYSCKITLCRPCLTHANARNIAPSTDIGPSHTANSDDADIDTDNLSGTDDDNDDTDDPTPSTIGTSTYTTQPDIAGSNPIPNLHKTPNTSKARRARFRTEMSLSCLRASCALLSLLPNEPDILSLTRLSPWWHHLHYIMQATTALLLGLGSWPTSPPAEEKLSTSMNPLPTLQVATVVNSTKKALRWLHHMSVHGDPAARRAFILSDSFMRRIAPNLGIDVSDLPEVETLPVTKSPAEGMPVPASGVGSGVEGLTTESEEAGDREREMEVEGRGMVEEMEGAVARGEIDREWDGVGGRITGVYLL</sequence>
<evidence type="ECO:0000256" key="3">
    <source>
        <dbReference type="ARBA" id="ARBA00023125"/>
    </source>
</evidence>
<evidence type="ECO:0000256" key="2">
    <source>
        <dbReference type="ARBA" id="ARBA00023015"/>
    </source>
</evidence>
<dbReference type="InterPro" id="IPR036864">
    <property type="entry name" value="Zn2-C6_fun-type_DNA-bd_sf"/>
</dbReference>
<dbReference type="PROSITE" id="PS00463">
    <property type="entry name" value="ZN2_CY6_FUNGAL_1"/>
    <property type="match status" value="1"/>
</dbReference>
<evidence type="ECO:0000313" key="8">
    <source>
        <dbReference type="EMBL" id="EYE94973.1"/>
    </source>
</evidence>
<dbReference type="GO" id="GO:0003677">
    <property type="term" value="F:DNA binding"/>
    <property type="evidence" value="ECO:0007669"/>
    <property type="project" value="UniProtKB-KW"/>
</dbReference>
<dbReference type="GO" id="GO:0008270">
    <property type="term" value="F:zinc ion binding"/>
    <property type="evidence" value="ECO:0007669"/>
    <property type="project" value="InterPro"/>
</dbReference>
<dbReference type="GO" id="GO:0006351">
    <property type="term" value="P:DNA-templated transcription"/>
    <property type="evidence" value="ECO:0007669"/>
    <property type="project" value="InterPro"/>
</dbReference>
<organism evidence="8 9">
    <name type="scientific">Aspergillus ruber (strain CBS 135680)</name>
    <dbReference type="NCBI Taxonomy" id="1388766"/>
    <lineage>
        <taxon>Eukaryota</taxon>
        <taxon>Fungi</taxon>
        <taxon>Dikarya</taxon>
        <taxon>Ascomycota</taxon>
        <taxon>Pezizomycotina</taxon>
        <taxon>Eurotiomycetes</taxon>
        <taxon>Eurotiomycetidae</taxon>
        <taxon>Eurotiales</taxon>
        <taxon>Aspergillaceae</taxon>
        <taxon>Aspergillus</taxon>
        <taxon>Aspergillus subgen. Aspergillus</taxon>
    </lineage>
</organism>
<reference evidence="9" key="1">
    <citation type="journal article" date="2014" name="Nat. Commun.">
        <title>Genomic adaptations of the halophilic Dead Sea filamentous fungus Eurotium rubrum.</title>
        <authorList>
            <person name="Kis-Papo T."/>
            <person name="Weig A.R."/>
            <person name="Riley R."/>
            <person name="Persoh D."/>
            <person name="Salamov A."/>
            <person name="Sun H."/>
            <person name="Lipzen A."/>
            <person name="Wasser S.P."/>
            <person name="Rambold G."/>
            <person name="Grigoriev I.V."/>
            <person name="Nevo E."/>
        </authorList>
    </citation>
    <scope>NUCLEOTIDE SEQUENCE [LARGE SCALE GENOMIC DNA]</scope>
    <source>
        <strain evidence="9">CBS 135680</strain>
    </source>
</reference>
<dbReference type="PROSITE" id="PS50048">
    <property type="entry name" value="ZN2_CY6_FUNGAL_2"/>
    <property type="match status" value="1"/>
</dbReference>
<dbReference type="SMART" id="SM00906">
    <property type="entry name" value="Fungal_trans"/>
    <property type="match status" value="1"/>
</dbReference>
<evidence type="ECO:0000259" key="7">
    <source>
        <dbReference type="PROSITE" id="PS50048"/>
    </source>
</evidence>
<feature type="compositionally biased region" description="Acidic residues" evidence="6">
    <location>
        <begin position="629"/>
        <end position="650"/>
    </location>
</feature>
<evidence type="ECO:0000256" key="1">
    <source>
        <dbReference type="ARBA" id="ARBA00022723"/>
    </source>
</evidence>
<evidence type="ECO:0000256" key="4">
    <source>
        <dbReference type="ARBA" id="ARBA00023163"/>
    </source>
</evidence>